<keyword evidence="2" id="KW-0547">Nucleotide-binding</keyword>
<dbReference type="RefSeq" id="WP_210760030.1">
    <property type="nucleotide sequence ID" value="NZ_CP060139.1"/>
</dbReference>
<evidence type="ECO:0000256" key="1">
    <source>
        <dbReference type="ARBA" id="ARBA00022448"/>
    </source>
</evidence>
<dbReference type="PANTHER" id="PTHR42794">
    <property type="entry name" value="HEMIN IMPORT ATP-BINDING PROTEIN HMUV"/>
    <property type="match status" value="1"/>
</dbReference>
<dbReference type="InterPro" id="IPR003439">
    <property type="entry name" value="ABC_transporter-like_ATP-bd"/>
</dbReference>
<dbReference type="Gene3D" id="3.40.50.300">
    <property type="entry name" value="P-loop containing nucleotide triphosphate hydrolases"/>
    <property type="match status" value="1"/>
</dbReference>
<gene>
    <name evidence="7" type="ORF">H4K34_06590</name>
</gene>
<dbReference type="InterPro" id="IPR027417">
    <property type="entry name" value="P-loop_NTPase"/>
</dbReference>
<dbReference type="InterPro" id="IPR003593">
    <property type="entry name" value="AAA+_ATPase"/>
</dbReference>
<keyword evidence="8" id="KW-1185">Reference proteome</keyword>
<dbReference type="PROSITE" id="PS50893">
    <property type="entry name" value="ABC_TRANSPORTER_2"/>
    <property type="match status" value="1"/>
</dbReference>
<dbReference type="SMART" id="SM00382">
    <property type="entry name" value="AAA"/>
    <property type="match status" value="1"/>
</dbReference>
<evidence type="ECO:0000256" key="3">
    <source>
        <dbReference type="ARBA" id="ARBA00022840"/>
    </source>
</evidence>
<reference evidence="7 8" key="1">
    <citation type="submission" date="2020-08" db="EMBL/GenBank/DDBJ databases">
        <title>Croceimicrobium hydrocarbonivorans gen. nov., sp. nov., a novel marine bacterium isolated from a bacterial consortium that degrades polyethylene terephthalate.</title>
        <authorList>
            <person name="Liu R."/>
        </authorList>
    </citation>
    <scope>NUCLEOTIDE SEQUENCE [LARGE SCALE GENOMIC DNA]</scope>
    <source>
        <strain evidence="7 8">A20-9</strain>
    </source>
</reference>
<sequence>MIEIKNLSFAHGSKTIFANISWQAKAGSLSLILGANGAGKSTLLNLLAGDYPPQSGEILWDQHALQQIKDAACYRGVLSQQHALHFPLRVDDVVALGRYPHARRKPGLKDQEIVAAALKQFELEELAARNIQSLSGGEQQRVHFARVWVQMQNENRARNPLLLIDEPTTFLDIHHQWKYLQAIREETQKNQWISIGVLHDLSMAYQLADEVLVLHENKVLACGPTQEVLVPELIKKVFAVESRIVEGQLLIDGV</sequence>
<dbReference type="GO" id="GO:0016887">
    <property type="term" value="F:ATP hydrolysis activity"/>
    <property type="evidence" value="ECO:0007669"/>
    <property type="project" value="InterPro"/>
</dbReference>
<comment type="function">
    <text evidence="5">Part of the ABC transporter complex HmuTUV involved in hemin import. Responsible for energy coupling to the transport system.</text>
</comment>
<dbReference type="GO" id="GO:0005524">
    <property type="term" value="F:ATP binding"/>
    <property type="evidence" value="ECO:0007669"/>
    <property type="project" value="UniProtKB-KW"/>
</dbReference>
<organism evidence="7 8">
    <name type="scientific">Croceimicrobium hydrocarbonivorans</name>
    <dbReference type="NCBI Taxonomy" id="2761580"/>
    <lineage>
        <taxon>Bacteria</taxon>
        <taxon>Pseudomonadati</taxon>
        <taxon>Bacteroidota</taxon>
        <taxon>Flavobacteriia</taxon>
        <taxon>Flavobacteriales</taxon>
        <taxon>Owenweeksiaceae</taxon>
        <taxon>Croceimicrobium</taxon>
    </lineage>
</organism>
<dbReference type="AlphaFoldDB" id="A0A7H0VIF5"/>
<feature type="domain" description="ABC transporter" evidence="6">
    <location>
        <begin position="2"/>
        <end position="241"/>
    </location>
</feature>
<evidence type="ECO:0000313" key="7">
    <source>
        <dbReference type="EMBL" id="QNR25503.1"/>
    </source>
</evidence>
<keyword evidence="3 7" id="KW-0067">ATP-binding</keyword>
<dbReference type="EMBL" id="CP060139">
    <property type="protein sequence ID" value="QNR25503.1"/>
    <property type="molecule type" value="Genomic_DNA"/>
</dbReference>
<accession>A0A7H0VIF5</accession>
<keyword evidence="4" id="KW-1278">Translocase</keyword>
<proteinExistence type="predicted"/>
<keyword evidence="1" id="KW-0813">Transport</keyword>
<dbReference type="Pfam" id="PF00005">
    <property type="entry name" value="ABC_tran"/>
    <property type="match status" value="1"/>
</dbReference>
<evidence type="ECO:0000256" key="2">
    <source>
        <dbReference type="ARBA" id="ARBA00022741"/>
    </source>
</evidence>
<dbReference type="Proteomes" id="UP000516305">
    <property type="component" value="Chromosome"/>
</dbReference>
<evidence type="ECO:0000256" key="4">
    <source>
        <dbReference type="ARBA" id="ARBA00022967"/>
    </source>
</evidence>
<dbReference type="CDD" id="cd03214">
    <property type="entry name" value="ABC_Iron-Siderophores_B12_Hemin"/>
    <property type="match status" value="1"/>
</dbReference>
<evidence type="ECO:0000259" key="6">
    <source>
        <dbReference type="PROSITE" id="PS50893"/>
    </source>
</evidence>
<dbReference type="KEGG" id="chyd:H4K34_06590"/>
<name>A0A7H0VIF5_9FLAO</name>
<evidence type="ECO:0000256" key="5">
    <source>
        <dbReference type="ARBA" id="ARBA00037066"/>
    </source>
</evidence>
<dbReference type="PANTHER" id="PTHR42794:SF1">
    <property type="entry name" value="HEMIN IMPORT ATP-BINDING PROTEIN HMUV"/>
    <property type="match status" value="1"/>
</dbReference>
<protein>
    <submittedName>
        <fullName evidence="7">ATP-binding cassette domain-containing protein</fullName>
    </submittedName>
</protein>
<evidence type="ECO:0000313" key="8">
    <source>
        <dbReference type="Proteomes" id="UP000516305"/>
    </source>
</evidence>
<dbReference type="SUPFAM" id="SSF52540">
    <property type="entry name" value="P-loop containing nucleoside triphosphate hydrolases"/>
    <property type="match status" value="1"/>
</dbReference>